<dbReference type="InterPro" id="IPR036291">
    <property type="entry name" value="NAD(P)-bd_dom_sf"/>
</dbReference>
<dbReference type="EMBL" id="JAGFBS010000017">
    <property type="protein sequence ID" value="KAG6374573.1"/>
    <property type="molecule type" value="Genomic_DNA"/>
</dbReference>
<dbReference type="GO" id="GO:0004512">
    <property type="term" value="F:inositol-3-phosphate synthase activity"/>
    <property type="evidence" value="ECO:0007669"/>
    <property type="project" value="InterPro"/>
</dbReference>
<evidence type="ECO:0000313" key="3">
    <source>
        <dbReference type="Proteomes" id="UP000683000"/>
    </source>
</evidence>
<name>A0A8I3A7D7_9AGAM</name>
<reference evidence="2" key="1">
    <citation type="submission" date="2021-03" db="EMBL/GenBank/DDBJ databases">
        <title>Evolutionary innovations through gain and loss of genes in the ectomycorrhizal Boletales.</title>
        <authorList>
            <person name="Wu G."/>
            <person name="Miyauchi S."/>
            <person name="Morin E."/>
            <person name="Yang Z.-L."/>
            <person name="Xu J."/>
            <person name="Martin F.M."/>
        </authorList>
    </citation>
    <scope>NUCLEOTIDE SEQUENCE</scope>
    <source>
        <strain evidence="2">BR01</strain>
    </source>
</reference>
<dbReference type="GO" id="GO:0008654">
    <property type="term" value="P:phospholipid biosynthetic process"/>
    <property type="evidence" value="ECO:0007669"/>
    <property type="project" value="InterPro"/>
</dbReference>
<comment type="caution">
    <text evidence="2">The sequence shown here is derived from an EMBL/GenBank/DDBJ whole genome shotgun (WGS) entry which is preliminary data.</text>
</comment>
<protein>
    <submittedName>
        <fullName evidence="2">Uncharacterized protein</fullName>
    </submittedName>
</protein>
<dbReference type="SUPFAM" id="SSF51735">
    <property type="entry name" value="NAD(P)-binding Rossmann-fold domains"/>
    <property type="match status" value="1"/>
</dbReference>
<sequence length="136" mass="14826">MAPLPSIYYPDCIAANQEARADNVLPGADKEAHLEYICDDIQRFKPENSLGCVVVFWTANTGHYSDIVPGVNDTADNLVAAIEVSPSTLFVVASILEGEPFVALVATTSSPGRPSSSLRRVQEQGDQQEQRRRRHG</sequence>
<dbReference type="OrthoDB" id="2887at2759"/>
<dbReference type="PANTHER" id="PTHR11510">
    <property type="entry name" value="MYO-INOSITOL-1 PHOSPHATE SYNTHASE"/>
    <property type="match status" value="1"/>
</dbReference>
<dbReference type="AlphaFoldDB" id="A0A8I3A7D7"/>
<gene>
    <name evidence="2" type="ORF">JVT61DRAFT_3926</name>
</gene>
<organism evidence="2 3">
    <name type="scientific">Boletus reticuloceps</name>
    <dbReference type="NCBI Taxonomy" id="495285"/>
    <lineage>
        <taxon>Eukaryota</taxon>
        <taxon>Fungi</taxon>
        <taxon>Dikarya</taxon>
        <taxon>Basidiomycota</taxon>
        <taxon>Agaricomycotina</taxon>
        <taxon>Agaricomycetes</taxon>
        <taxon>Agaricomycetidae</taxon>
        <taxon>Boletales</taxon>
        <taxon>Boletineae</taxon>
        <taxon>Boletaceae</taxon>
        <taxon>Boletoideae</taxon>
        <taxon>Boletus</taxon>
    </lineage>
</organism>
<accession>A0A8I3A7D7</accession>
<dbReference type="InterPro" id="IPR002587">
    <property type="entry name" value="Myo-inos-1-P_Synthase"/>
</dbReference>
<proteinExistence type="predicted"/>
<evidence type="ECO:0000313" key="2">
    <source>
        <dbReference type="EMBL" id="KAG6374573.1"/>
    </source>
</evidence>
<dbReference type="Gene3D" id="3.40.50.720">
    <property type="entry name" value="NAD(P)-binding Rossmann-like Domain"/>
    <property type="match status" value="1"/>
</dbReference>
<feature type="compositionally biased region" description="Low complexity" evidence="1">
    <location>
        <begin position="109"/>
        <end position="127"/>
    </location>
</feature>
<dbReference type="Pfam" id="PF07994">
    <property type="entry name" value="NAD_binding_5"/>
    <property type="match status" value="1"/>
</dbReference>
<keyword evidence="3" id="KW-1185">Reference proteome</keyword>
<feature type="region of interest" description="Disordered" evidence="1">
    <location>
        <begin position="107"/>
        <end position="136"/>
    </location>
</feature>
<evidence type="ECO:0000256" key="1">
    <source>
        <dbReference type="SAM" id="MobiDB-lite"/>
    </source>
</evidence>
<dbReference type="GO" id="GO:0006021">
    <property type="term" value="P:inositol biosynthetic process"/>
    <property type="evidence" value="ECO:0007669"/>
    <property type="project" value="InterPro"/>
</dbReference>
<dbReference type="Proteomes" id="UP000683000">
    <property type="component" value="Unassembled WGS sequence"/>
</dbReference>